<protein>
    <recommendedName>
        <fullName evidence="2">RAP domain-containing protein</fullName>
    </recommendedName>
</protein>
<dbReference type="VEuPathDB" id="CryptoDB:Vbra_21878"/>
<evidence type="ECO:0000313" key="3">
    <source>
        <dbReference type="EMBL" id="CEM21236.1"/>
    </source>
</evidence>
<accession>A0A0G4G059</accession>
<keyword evidence="4" id="KW-1185">Reference proteome</keyword>
<dbReference type="EMBL" id="CDMY01000538">
    <property type="protein sequence ID" value="CEM21236.1"/>
    <property type="molecule type" value="Genomic_DNA"/>
</dbReference>
<gene>
    <name evidence="3" type="ORF">Vbra_21878</name>
</gene>
<organism evidence="3 4">
    <name type="scientific">Vitrella brassicaformis (strain CCMP3155)</name>
    <dbReference type="NCBI Taxonomy" id="1169540"/>
    <lineage>
        <taxon>Eukaryota</taxon>
        <taxon>Sar</taxon>
        <taxon>Alveolata</taxon>
        <taxon>Colpodellida</taxon>
        <taxon>Vitrellaceae</taxon>
        <taxon>Vitrella</taxon>
    </lineage>
</organism>
<name>A0A0G4G059_VITBC</name>
<evidence type="ECO:0000259" key="2">
    <source>
        <dbReference type="SMART" id="SM00952"/>
    </source>
</evidence>
<dbReference type="Proteomes" id="UP000041254">
    <property type="component" value="Unassembled WGS sequence"/>
</dbReference>
<dbReference type="AlphaFoldDB" id="A0A0G4G059"/>
<dbReference type="PhylomeDB" id="A0A0G4G059"/>
<evidence type="ECO:0000256" key="1">
    <source>
        <dbReference type="SAM" id="MobiDB-lite"/>
    </source>
</evidence>
<dbReference type="InParanoid" id="A0A0G4G059"/>
<evidence type="ECO:0000313" key="4">
    <source>
        <dbReference type="Proteomes" id="UP000041254"/>
    </source>
</evidence>
<feature type="domain" description="RAP" evidence="2">
    <location>
        <begin position="480"/>
        <end position="537"/>
    </location>
</feature>
<feature type="compositionally biased region" description="Low complexity" evidence="1">
    <location>
        <begin position="20"/>
        <end position="38"/>
    </location>
</feature>
<dbReference type="SMART" id="SM00952">
    <property type="entry name" value="RAP"/>
    <property type="match status" value="1"/>
</dbReference>
<sequence length="586" mass="66333">MRPSRVVPLTRQVPSCLHLSSSLHPPLTQQHRPSLSLPNPTPPPFHIHTHTRRAFSTDAAAAAAAAEGGKAGKKKRKKKGAAAAAAEGEMQQAAGEGEGAAAAAAGAMDQQQAEMPLTRYAVDVSSLHRGADEAVSDVRGIAREVATLSSGTLQQVLRQLVEEKTVDQDLWKALTGVDRASPERTLDDFFIMLEACRLKGYRDVDLIAALSDQLTPQLLHCSKATLLEYAEVYSLLGLLHEPVCLAIANALNQHITTGASLSVGECLTALRLMALQRCRQTPLVDNLWQAVVDKGELRGGDAVDLLYWHAYLTKATPDVIDTLQGCILREMDSLDLPQLSSYVMSLLLAEADVHDDPDVRAKAMHNMQTALERMCDGIFERESDRWASSKDDVLLHRRLLLIRSALRYLHRDTYEQLPDRVRQALRRVHRIELPRKPTKKIAFVEKLSMALTKLRIAHHKYATRGPLTFDILERDRKLVWECATVDRFYLSTFDKIATARLNERLTKAMGYRVARTNHWQWGRMKAKRSRIEYARMARYYALRDRREFEEYEGWTIPYLHYLHKKAKSVHHEGYFYNYIPMGHFKY</sequence>
<feature type="region of interest" description="Disordered" evidence="1">
    <location>
        <begin position="20"/>
        <end position="48"/>
    </location>
</feature>
<reference evidence="3 4" key="1">
    <citation type="submission" date="2014-11" db="EMBL/GenBank/DDBJ databases">
        <authorList>
            <person name="Zhu J."/>
            <person name="Qi W."/>
            <person name="Song R."/>
        </authorList>
    </citation>
    <scope>NUCLEOTIDE SEQUENCE [LARGE SCALE GENOMIC DNA]</scope>
</reference>
<dbReference type="InterPro" id="IPR013584">
    <property type="entry name" value="RAP"/>
</dbReference>
<dbReference type="OrthoDB" id="443345at2759"/>
<proteinExistence type="predicted"/>